<protein>
    <submittedName>
        <fullName evidence="1">Uncharacterized protein</fullName>
    </submittedName>
</protein>
<gene>
    <name evidence="1" type="ORF">BDR25DRAFT_25690</name>
</gene>
<proteinExistence type="predicted"/>
<name>A0ACB6QXR1_9PLEO</name>
<evidence type="ECO:0000313" key="2">
    <source>
        <dbReference type="Proteomes" id="UP000799755"/>
    </source>
</evidence>
<organism evidence="1 2">
    <name type="scientific">Lindgomyces ingoldianus</name>
    <dbReference type="NCBI Taxonomy" id="673940"/>
    <lineage>
        <taxon>Eukaryota</taxon>
        <taxon>Fungi</taxon>
        <taxon>Dikarya</taxon>
        <taxon>Ascomycota</taxon>
        <taxon>Pezizomycotina</taxon>
        <taxon>Dothideomycetes</taxon>
        <taxon>Pleosporomycetidae</taxon>
        <taxon>Pleosporales</taxon>
        <taxon>Lindgomycetaceae</taxon>
        <taxon>Lindgomyces</taxon>
    </lineage>
</organism>
<comment type="caution">
    <text evidence="1">The sequence shown here is derived from an EMBL/GenBank/DDBJ whole genome shotgun (WGS) entry which is preliminary data.</text>
</comment>
<sequence>MRIGDCWNLSIILLHSAIRLDLHPRLRGHPQPTGHIEREPHVPLQPRLGTGLTFLFLDAILISTCHSIVSPPPLRQQQLLDLASCNETRSARLSKCLRCRNSKPYEFQQSHKL</sequence>
<dbReference type="Proteomes" id="UP000799755">
    <property type="component" value="Unassembled WGS sequence"/>
</dbReference>
<evidence type="ECO:0000313" key="1">
    <source>
        <dbReference type="EMBL" id="KAF2471310.1"/>
    </source>
</evidence>
<dbReference type="EMBL" id="MU003505">
    <property type="protein sequence ID" value="KAF2471310.1"/>
    <property type="molecule type" value="Genomic_DNA"/>
</dbReference>
<accession>A0ACB6QXR1</accession>
<keyword evidence="2" id="KW-1185">Reference proteome</keyword>
<reference evidence="1" key="1">
    <citation type="journal article" date="2020" name="Stud. Mycol.">
        <title>101 Dothideomycetes genomes: a test case for predicting lifestyles and emergence of pathogens.</title>
        <authorList>
            <person name="Haridas S."/>
            <person name="Albert R."/>
            <person name="Binder M."/>
            <person name="Bloem J."/>
            <person name="Labutti K."/>
            <person name="Salamov A."/>
            <person name="Andreopoulos B."/>
            <person name="Baker S."/>
            <person name="Barry K."/>
            <person name="Bills G."/>
            <person name="Bluhm B."/>
            <person name="Cannon C."/>
            <person name="Castanera R."/>
            <person name="Culley D."/>
            <person name="Daum C."/>
            <person name="Ezra D."/>
            <person name="Gonzalez J."/>
            <person name="Henrissat B."/>
            <person name="Kuo A."/>
            <person name="Liang C."/>
            <person name="Lipzen A."/>
            <person name="Lutzoni F."/>
            <person name="Magnuson J."/>
            <person name="Mondo S."/>
            <person name="Nolan M."/>
            <person name="Ohm R."/>
            <person name="Pangilinan J."/>
            <person name="Park H.-J."/>
            <person name="Ramirez L."/>
            <person name="Alfaro M."/>
            <person name="Sun H."/>
            <person name="Tritt A."/>
            <person name="Yoshinaga Y."/>
            <person name="Zwiers L.-H."/>
            <person name="Turgeon B."/>
            <person name="Goodwin S."/>
            <person name="Spatafora J."/>
            <person name="Crous P."/>
            <person name="Grigoriev I."/>
        </authorList>
    </citation>
    <scope>NUCLEOTIDE SEQUENCE</scope>
    <source>
        <strain evidence="1">ATCC 200398</strain>
    </source>
</reference>